<dbReference type="SUPFAM" id="SSF49482">
    <property type="entry name" value="Aromatic compound dioxygenase"/>
    <property type="match status" value="1"/>
</dbReference>
<keyword evidence="5" id="KW-0560">Oxidoreductase</keyword>
<name>A0A6A6Q1V5_9PEZI</name>
<dbReference type="GO" id="GO:0009712">
    <property type="term" value="P:catechol-containing compound metabolic process"/>
    <property type="evidence" value="ECO:0007669"/>
    <property type="project" value="InterPro"/>
</dbReference>
<dbReference type="GeneID" id="54479611"/>
<evidence type="ECO:0000256" key="2">
    <source>
        <dbReference type="ARBA" id="ARBA00007825"/>
    </source>
</evidence>
<dbReference type="AlphaFoldDB" id="A0A6A6Q1V5"/>
<reference evidence="9" key="1">
    <citation type="journal article" date="2020" name="Stud. Mycol.">
        <title>101 Dothideomycetes genomes: a test case for predicting lifestyles and emergence of pathogens.</title>
        <authorList>
            <person name="Haridas S."/>
            <person name="Albert R."/>
            <person name="Binder M."/>
            <person name="Bloem J."/>
            <person name="Labutti K."/>
            <person name="Salamov A."/>
            <person name="Andreopoulos B."/>
            <person name="Baker S."/>
            <person name="Barry K."/>
            <person name="Bills G."/>
            <person name="Bluhm B."/>
            <person name="Cannon C."/>
            <person name="Castanera R."/>
            <person name="Culley D."/>
            <person name="Daum C."/>
            <person name="Ezra D."/>
            <person name="Gonzalez J."/>
            <person name="Henrissat B."/>
            <person name="Kuo A."/>
            <person name="Liang C."/>
            <person name="Lipzen A."/>
            <person name="Lutzoni F."/>
            <person name="Magnuson J."/>
            <person name="Mondo S."/>
            <person name="Nolan M."/>
            <person name="Ohm R."/>
            <person name="Pangilinan J."/>
            <person name="Park H.-J."/>
            <person name="Ramirez L."/>
            <person name="Alfaro M."/>
            <person name="Sun H."/>
            <person name="Tritt A."/>
            <person name="Yoshinaga Y."/>
            <person name="Zwiers L.-H."/>
            <person name="Turgeon B."/>
            <person name="Goodwin S."/>
            <person name="Spatafora J."/>
            <person name="Crous P."/>
            <person name="Grigoriev I."/>
        </authorList>
    </citation>
    <scope>NUCLEOTIDE SEQUENCE</scope>
    <source>
        <strain evidence="9">CBS 113389</strain>
    </source>
</reference>
<dbReference type="RefSeq" id="XP_033592535.1">
    <property type="nucleotide sequence ID" value="XM_033738609.1"/>
</dbReference>
<dbReference type="GO" id="GO:0018576">
    <property type="term" value="F:catechol 1,2-dioxygenase activity"/>
    <property type="evidence" value="ECO:0007669"/>
    <property type="project" value="InterPro"/>
</dbReference>
<dbReference type="InterPro" id="IPR007535">
    <property type="entry name" value="Catechol_dOase_N"/>
</dbReference>
<protein>
    <submittedName>
        <fullName evidence="9">Catechol 1,2-dioxygenase 1</fullName>
    </submittedName>
</protein>
<feature type="domain" description="Catechol dioxygenase N-terminal" evidence="8">
    <location>
        <begin position="33"/>
        <end position="105"/>
    </location>
</feature>
<dbReference type="Pfam" id="PF04444">
    <property type="entry name" value="Dioxygenase_N"/>
    <property type="match status" value="1"/>
</dbReference>
<keyword evidence="6" id="KW-0408">Iron</keyword>
<evidence type="ECO:0000256" key="1">
    <source>
        <dbReference type="ARBA" id="ARBA00001965"/>
    </source>
</evidence>
<keyword evidence="3" id="KW-0479">Metal-binding</keyword>
<dbReference type="Proteomes" id="UP000799767">
    <property type="component" value="Unassembled WGS sequence"/>
</dbReference>
<dbReference type="InterPro" id="IPR050770">
    <property type="entry name" value="Intradiol_RC_Dioxygenase"/>
</dbReference>
<dbReference type="InterPro" id="IPR015889">
    <property type="entry name" value="Intradiol_dOase_core"/>
</dbReference>
<evidence type="ECO:0000256" key="6">
    <source>
        <dbReference type="ARBA" id="ARBA00023004"/>
    </source>
</evidence>
<organism evidence="9 10">
    <name type="scientific">Neohortaea acidophila</name>
    <dbReference type="NCBI Taxonomy" id="245834"/>
    <lineage>
        <taxon>Eukaryota</taxon>
        <taxon>Fungi</taxon>
        <taxon>Dikarya</taxon>
        <taxon>Ascomycota</taxon>
        <taxon>Pezizomycotina</taxon>
        <taxon>Dothideomycetes</taxon>
        <taxon>Dothideomycetidae</taxon>
        <taxon>Mycosphaerellales</taxon>
        <taxon>Teratosphaeriaceae</taxon>
        <taxon>Neohortaea</taxon>
    </lineage>
</organism>
<dbReference type="GO" id="GO:0008199">
    <property type="term" value="F:ferric iron binding"/>
    <property type="evidence" value="ECO:0007669"/>
    <property type="project" value="InterPro"/>
</dbReference>
<evidence type="ECO:0000256" key="5">
    <source>
        <dbReference type="ARBA" id="ARBA00023002"/>
    </source>
</evidence>
<keyword evidence="10" id="KW-1185">Reference proteome</keyword>
<dbReference type="OrthoDB" id="5238185at2759"/>
<sequence>MSKTNGTNGTAAASRFDPNFTAAVINATGPKANPRLKQLVGGLVQHLHDFLRENEVTLDEYFAAIDMINRAGQMSNAKRNEGQLLSDILGMESLCDEITSTLAAEAADQPTATAILGPFWRKDAPAYAMGDSIVKGFPDADHTLMHGRVLDFDTGTPIANAEVDIWHTAPNGLYESQDPEQPDMNLRGRFHTGPDGRYSLYCLRPTKYPIPDDGPAGELLGLLDRHPWRPAHIHFIISAEGYKSVVTQIFDRRDEHITDDVAFAVKESLVVDFAPRQGDPKGKFELEYDFKLVSFEAGKKYGMPGAKNA</sequence>
<evidence type="ECO:0000256" key="3">
    <source>
        <dbReference type="ARBA" id="ARBA00022723"/>
    </source>
</evidence>
<evidence type="ECO:0000256" key="4">
    <source>
        <dbReference type="ARBA" id="ARBA00022964"/>
    </source>
</evidence>
<dbReference type="PANTHER" id="PTHR33711">
    <property type="entry name" value="DIOXYGENASE, PUTATIVE (AFU_ORTHOLOGUE AFUA_2G02910)-RELATED"/>
    <property type="match status" value="1"/>
</dbReference>
<feature type="domain" description="Intradiol ring-cleavage dioxygenases" evidence="7">
    <location>
        <begin position="132"/>
        <end position="292"/>
    </location>
</feature>
<evidence type="ECO:0000313" key="10">
    <source>
        <dbReference type="Proteomes" id="UP000799767"/>
    </source>
</evidence>
<comment type="similarity">
    <text evidence="2">Belongs to the intradiol ring-cleavage dioxygenase family.</text>
</comment>
<evidence type="ECO:0000259" key="8">
    <source>
        <dbReference type="Pfam" id="PF04444"/>
    </source>
</evidence>
<evidence type="ECO:0000313" key="9">
    <source>
        <dbReference type="EMBL" id="KAF2485966.1"/>
    </source>
</evidence>
<accession>A0A6A6Q1V5</accession>
<dbReference type="EMBL" id="MU001632">
    <property type="protein sequence ID" value="KAF2485966.1"/>
    <property type="molecule type" value="Genomic_DNA"/>
</dbReference>
<proteinExistence type="inferred from homology"/>
<dbReference type="Pfam" id="PF00775">
    <property type="entry name" value="Dioxygenase_C"/>
    <property type="match status" value="1"/>
</dbReference>
<dbReference type="InterPro" id="IPR039390">
    <property type="entry name" value="1_2-HQD/HQD"/>
</dbReference>
<dbReference type="InterPro" id="IPR000627">
    <property type="entry name" value="Intradiol_dOase_C"/>
</dbReference>
<comment type="cofactor">
    <cofactor evidence="1">
        <name>Fe(3+)</name>
        <dbReference type="ChEBI" id="CHEBI:29034"/>
    </cofactor>
</comment>
<evidence type="ECO:0000259" key="7">
    <source>
        <dbReference type="Pfam" id="PF00775"/>
    </source>
</evidence>
<dbReference type="Gene3D" id="2.60.130.10">
    <property type="entry name" value="Aromatic compound dioxygenase"/>
    <property type="match status" value="1"/>
</dbReference>
<gene>
    <name evidence="9" type="ORF">BDY17DRAFT_68221</name>
</gene>
<keyword evidence="4 9" id="KW-0223">Dioxygenase</keyword>
<dbReference type="PANTHER" id="PTHR33711:SF7">
    <property type="entry name" value="INTRADIOL RING-CLEAVAGE DIOXYGENASES DOMAIN-CONTAINING PROTEIN-RELATED"/>
    <property type="match status" value="1"/>
</dbReference>
<dbReference type="CDD" id="cd03461">
    <property type="entry name" value="1_2-HQD"/>
    <property type="match status" value="1"/>
</dbReference>